<proteinExistence type="predicted"/>
<dbReference type="AlphaFoldDB" id="A0AB32XC96"/>
<keyword evidence="1" id="KW-1133">Transmembrane helix</keyword>
<sequence length="45" mass="5554">MYLQKRNVKIKNMKKISLLIGGIVVLQILFFQLFIQIKRRKYWDK</sequence>
<dbReference type="EMBL" id="CP002458">
    <property type="protein sequence ID" value="ADV34642.1"/>
    <property type="molecule type" value="Genomic_DNA"/>
</dbReference>
<name>A0AB32XC96_MYCFM</name>
<organism evidence="2 3">
    <name type="scientific">Mycoplasmopsis fermentans (strain M64)</name>
    <name type="common">Mycoplasma fermentans</name>
    <dbReference type="NCBI Taxonomy" id="943945"/>
    <lineage>
        <taxon>Bacteria</taxon>
        <taxon>Bacillati</taxon>
        <taxon>Mycoplasmatota</taxon>
        <taxon>Mycoplasmoidales</taxon>
        <taxon>Metamycoplasmataceae</taxon>
        <taxon>Mycoplasmopsis</taxon>
    </lineage>
</organism>
<protein>
    <submittedName>
        <fullName evidence="2">Uncharacterized protein</fullName>
    </submittedName>
</protein>
<dbReference type="KEGG" id="mfm:MfeM64YM_0644"/>
<dbReference type="Proteomes" id="UP000007473">
    <property type="component" value="Chromosome"/>
</dbReference>
<keyword evidence="1" id="KW-0812">Transmembrane</keyword>
<gene>
    <name evidence="2" type="ordered locus">MfeM64YM_0644</name>
</gene>
<evidence type="ECO:0000256" key="1">
    <source>
        <dbReference type="SAM" id="Phobius"/>
    </source>
</evidence>
<evidence type="ECO:0000313" key="3">
    <source>
        <dbReference type="Proteomes" id="UP000007473"/>
    </source>
</evidence>
<evidence type="ECO:0000313" key="2">
    <source>
        <dbReference type="EMBL" id="ADV34642.1"/>
    </source>
</evidence>
<reference evidence="2 3" key="1">
    <citation type="journal article" date="2011" name="J. Bacteriol.">
        <title>Genome sequence of the repetitive-sequence-rich Mycoplasma fermentans strain M64.</title>
        <authorList>
            <person name="Shu H.W."/>
            <person name="Liu T.T."/>
            <person name="Chang H.Y."/>
            <person name="Liu Y.M."/>
            <person name="Wu K.M."/>
            <person name="Shu H.Y."/>
            <person name="Tsai S.F."/>
            <person name="Hsiao K.J."/>
            <person name="Hu W.S."/>
            <person name="Ng W.V."/>
        </authorList>
    </citation>
    <scope>NUCLEOTIDE SEQUENCE [LARGE SCALE GENOMIC DNA]</scope>
    <source>
        <strain evidence="2 3">M64</strain>
    </source>
</reference>
<keyword evidence="1" id="KW-0472">Membrane</keyword>
<accession>A0AB32XC96</accession>
<feature type="transmembrane region" description="Helical" evidence="1">
    <location>
        <begin position="16"/>
        <end position="35"/>
    </location>
</feature>